<evidence type="ECO:0000256" key="7">
    <source>
        <dbReference type="SAM" id="MobiDB-lite"/>
    </source>
</evidence>
<feature type="region of interest" description="Disordered" evidence="7">
    <location>
        <begin position="469"/>
        <end position="502"/>
    </location>
</feature>
<dbReference type="InterPro" id="IPR036013">
    <property type="entry name" value="Band_7/SPFH_dom_sf"/>
</dbReference>
<comment type="subcellular location">
    <subcellularLocation>
        <location evidence="1">Membrane</location>
        <topology evidence="1">Single-pass membrane protein</topology>
    </subcellularLocation>
</comment>
<reference evidence="9 10" key="2">
    <citation type="submission" date="2024-11" db="EMBL/GenBank/DDBJ databases">
        <title>Using genomics to understand microbial adaptation to soil warming.</title>
        <authorList>
            <person name="Deangelis K.M. PhD."/>
        </authorList>
    </citation>
    <scope>NUCLEOTIDE SEQUENCE [LARGE SCALE GENOMIC DNA]</scope>
    <source>
        <strain evidence="9 10">GAS97</strain>
    </source>
</reference>
<dbReference type="EMBL" id="JBIYDN010000002">
    <property type="protein sequence ID" value="MFK4440864.1"/>
    <property type="molecule type" value="Genomic_DNA"/>
</dbReference>
<protein>
    <recommendedName>
        <fullName evidence="6">Protein HflK</fullName>
    </recommendedName>
</protein>
<dbReference type="PANTHER" id="PTHR43327">
    <property type="entry name" value="STOMATIN-LIKE PROTEIN 2, MITOCHONDRIAL"/>
    <property type="match status" value="1"/>
</dbReference>
<feature type="region of interest" description="Disordered" evidence="7">
    <location>
        <begin position="403"/>
        <end position="424"/>
    </location>
</feature>
<dbReference type="Pfam" id="PF01145">
    <property type="entry name" value="Band_7"/>
    <property type="match status" value="1"/>
</dbReference>
<evidence type="ECO:0000256" key="4">
    <source>
        <dbReference type="ARBA" id="ARBA00022989"/>
    </source>
</evidence>
<evidence type="ECO:0000256" key="1">
    <source>
        <dbReference type="ARBA" id="ARBA00004167"/>
    </source>
</evidence>
<dbReference type="PANTHER" id="PTHR43327:SF2">
    <property type="entry name" value="MODULATOR OF FTSH PROTEASE HFLK"/>
    <property type="match status" value="1"/>
</dbReference>
<dbReference type="InterPro" id="IPR020980">
    <property type="entry name" value="Membrane_HflK_N"/>
</dbReference>
<dbReference type="GO" id="GO:0006508">
    <property type="term" value="P:proteolysis"/>
    <property type="evidence" value="ECO:0007669"/>
    <property type="project" value="UniProtKB-KW"/>
</dbReference>
<dbReference type="InterPro" id="IPR010201">
    <property type="entry name" value="HflK"/>
</dbReference>
<comment type="subunit">
    <text evidence="6">HflC and HflK may interact to form a multimeric complex.</text>
</comment>
<evidence type="ECO:0000256" key="6">
    <source>
        <dbReference type="RuleBase" id="RU364113"/>
    </source>
</evidence>
<dbReference type="NCBIfam" id="TIGR01933">
    <property type="entry name" value="hflK"/>
    <property type="match status" value="1"/>
</dbReference>
<feature type="transmembrane region" description="Helical" evidence="6">
    <location>
        <begin position="98"/>
        <end position="119"/>
    </location>
</feature>
<evidence type="ECO:0000259" key="8">
    <source>
        <dbReference type="SMART" id="SM00244"/>
    </source>
</evidence>
<keyword evidence="9" id="KW-0378">Hydrolase</keyword>
<keyword evidence="3 6" id="KW-0812">Transmembrane</keyword>
<keyword evidence="4 6" id="KW-1133">Transmembrane helix</keyword>
<dbReference type="SUPFAM" id="SSF117892">
    <property type="entry name" value="Band 7/SPFH domain"/>
    <property type="match status" value="1"/>
</dbReference>
<feature type="compositionally biased region" description="Low complexity" evidence="7">
    <location>
        <begin position="469"/>
        <end position="482"/>
    </location>
</feature>
<feature type="domain" description="Band 7" evidence="8">
    <location>
        <begin position="114"/>
        <end position="287"/>
    </location>
</feature>
<evidence type="ECO:0000313" key="9">
    <source>
        <dbReference type="EMBL" id="MFK4440864.1"/>
    </source>
</evidence>
<comment type="similarity">
    <text evidence="2 6">Belongs to the band 7/mec-2 family. HflK subfamily.</text>
</comment>
<evidence type="ECO:0000256" key="3">
    <source>
        <dbReference type="ARBA" id="ARBA00022692"/>
    </source>
</evidence>
<name>A0ABW8MC04_9BURK</name>
<feature type="compositionally biased region" description="Basic and acidic residues" evidence="7">
    <location>
        <begin position="484"/>
        <end position="502"/>
    </location>
</feature>
<feature type="compositionally biased region" description="Basic and acidic residues" evidence="7">
    <location>
        <begin position="1"/>
        <end position="14"/>
    </location>
</feature>
<dbReference type="Gene3D" id="3.30.479.30">
    <property type="entry name" value="Band 7 domain"/>
    <property type="match status" value="1"/>
</dbReference>
<evidence type="ECO:0000313" key="10">
    <source>
        <dbReference type="Proteomes" id="UP001620514"/>
    </source>
</evidence>
<comment type="caution">
    <text evidence="9">The sequence shown here is derived from an EMBL/GenBank/DDBJ whole genome shotgun (WGS) entry which is preliminary data.</text>
</comment>
<keyword evidence="5 6" id="KW-0472">Membrane</keyword>
<dbReference type="Pfam" id="PF12221">
    <property type="entry name" value="HflK_N"/>
    <property type="match status" value="1"/>
</dbReference>
<keyword evidence="9" id="KW-0645">Protease</keyword>
<feature type="region of interest" description="Disordered" evidence="7">
    <location>
        <begin position="1"/>
        <end position="67"/>
    </location>
</feature>
<dbReference type="Proteomes" id="UP001620514">
    <property type="component" value="Unassembled WGS sequence"/>
</dbReference>
<keyword evidence="10" id="KW-1185">Reference proteome</keyword>
<dbReference type="InterPro" id="IPR001107">
    <property type="entry name" value="Band_7"/>
</dbReference>
<proteinExistence type="inferred from homology"/>
<dbReference type="GO" id="GO:0008233">
    <property type="term" value="F:peptidase activity"/>
    <property type="evidence" value="ECO:0007669"/>
    <property type="project" value="UniProtKB-KW"/>
</dbReference>
<dbReference type="CDD" id="cd03404">
    <property type="entry name" value="SPFH_HflK"/>
    <property type="match status" value="1"/>
</dbReference>
<sequence>MVNHRVNDYNERSNRQLSHAVFSINDPRWGRGDGNGDGKSQDQKRPQEQKRPSKDKDGEGPPDLDEMWRDFNKKLAGLFGKKPAGGGPRTDNGRGARIGMGIVVGVLIAIYLGSGVFVVQDGNVGVVSRFGKYEETADAGIHWRLPYPFESHEIVNTSQIRSVEVGRNNSVTQANVRDASLLTHDADIVEVRFAVQYQIKSATDYLFRNVDPDQNVTESAQAAIREIAGTHSTDDLLFKDREALRAKLVDTIQASLDLYKTGLQVTGVTIQSVQVPAQVQPAFEDAAKVRQDNERAVDTAKAYADQLLPRAKTDAARMIDEAKGYSNRVVSQAQGNAERFKQVYAEYSKAPAVIRQRMYLDTMQQIYSRATKVFVDSKSSNNVVYLPLDKLVEANRQNANAAAAGTVPPGASGVAAGTAPSGANQPVGAAPAGVIGGTVGGSITQDARAESASAASAVTAQSAASASAAASAAASGAASQSSDDPLRSRDAFRSRSREDDTQ</sequence>
<gene>
    <name evidence="9" type="ORF">ABH943_000870</name>
</gene>
<organism evidence="9 10">
    <name type="scientific">Caballeronia udeis</name>
    <dbReference type="NCBI Taxonomy" id="1232866"/>
    <lineage>
        <taxon>Bacteria</taxon>
        <taxon>Pseudomonadati</taxon>
        <taxon>Pseudomonadota</taxon>
        <taxon>Betaproteobacteria</taxon>
        <taxon>Burkholderiales</taxon>
        <taxon>Burkholderiaceae</taxon>
        <taxon>Caballeronia</taxon>
    </lineage>
</organism>
<dbReference type="InterPro" id="IPR050710">
    <property type="entry name" value="Band7/mec-2_domain"/>
</dbReference>
<comment type="function">
    <text evidence="6">HflC and HflK could encode or regulate a protease.</text>
</comment>
<evidence type="ECO:0000256" key="2">
    <source>
        <dbReference type="ARBA" id="ARBA00006971"/>
    </source>
</evidence>
<dbReference type="SMART" id="SM00244">
    <property type="entry name" value="PHB"/>
    <property type="match status" value="1"/>
</dbReference>
<feature type="compositionally biased region" description="Basic and acidic residues" evidence="7">
    <location>
        <begin position="28"/>
        <end position="59"/>
    </location>
</feature>
<reference evidence="9 10" key="1">
    <citation type="submission" date="2024-10" db="EMBL/GenBank/DDBJ databases">
        <authorList>
            <person name="Deangelis K."/>
            <person name="Huntemann M."/>
            <person name="Clum A."/>
            <person name="Wang J."/>
            <person name="Palaniappan K."/>
            <person name="Ritter S."/>
            <person name="Chen I.-M."/>
            <person name="Stamatis D."/>
            <person name="Reddy T."/>
            <person name="O'Malley R."/>
            <person name="Daum C."/>
            <person name="Ng V."/>
            <person name="Ivanova N."/>
            <person name="Kyrpides N."/>
            <person name="Woyke T."/>
        </authorList>
    </citation>
    <scope>NUCLEOTIDE SEQUENCE [LARGE SCALE GENOMIC DNA]</scope>
    <source>
        <strain evidence="9 10">GAS97</strain>
    </source>
</reference>
<accession>A0ABW8MC04</accession>
<evidence type="ECO:0000256" key="5">
    <source>
        <dbReference type="ARBA" id="ARBA00023136"/>
    </source>
</evidence>